<dbReference type="RefSeq" id="WP_101345296.1">
    <property type="nucleotide sequence ID" value="NZ_PJAI02000025.1"/>
</dbReference>
<dbReference type="Proteomes" id="UP000815846">
    <property type="component" value="Unassembled WGS sequence"/>
</dbReference>
<reference evidence="3 4" key="1">
    <citation type="submission" date="2019-08" db="EMBL/GenBank/DDBJ databases">
        <title>Microbe sample from Colwellia echini.</title>
        <authorList>
            <person name="Christiansen L."/>
            <person name="Pathiraja D."/>
            <person name="Schultz-Johansen M."/>
            <person name="Choi I.-G."/>
            <person name="Stougaard P."/>
        </authorList>
    </citation>
    <scope>NUCLEOTIDE SEQUENCE [LARGE SCALE GENOMIC DNA]</scope>
    <source>
        <strain evidence="3 4">A3</strain>
    </source>
</reference>
<dbReference type="SUPFAM" id="SSF54534">
    <property type="entry name" value="FKBP-like"/>
    <property type="match status" value="1"/>
</dbReference>
<evidence type="ECO:0000259" key="2">
    <source>
        <dbReference type="Pfam" id="PF14760"/>
    </source>
</evidence>
<dbReference type="InterPro" id="IPR001437">
    <property type="entry name" value="Tscrpt_elong_fac_GreA/B_C"/>
</dbReference>
<gene>
    <name evidence="3" type="ORF">CWS31_015565</name>
</gene>
<keyword evidence="3" id="KW-0251">Elongation factor</keyword>
<dbReference type="InterPro" id="IPR023459">
    <property type="entry name" value="Tscrpt_elong_fac_GreA/B_fam"/>
</dbReference>
<dbReference type="Gene3D" id="1.10.286.20">
    <property type="match status" value="1"/>
</dbReference>
<protein>
    <submittedName>
        <fullName evidence="3">Transcription elongation factor GreAB</fullName>
    </submittedName>
</protein>
<keyword evidence="4" id="KW-1185">Reference proteome</keyword>
<accession>A0ABY3MTJ7</accession>
<comment type="caution">
    <text evidence="3">The sequence shown here is derived from an EMBL/GenBank/DDBJ whole genome shotgun (WGS) entry which is preliminary data.</text>
</comment>
<proteinExistence type="predicted"/>
<dbReference type="Gene3D" id="3.10.50.30">
    <property type="entry name" value="Transcription elongation factor, GreA/GreB, C-terminal domain"/>
    <property type="match status" value="1"/>
</dbReference>
<dbReference type="EMBL" id="PJAI02000025">
    <property type="protein sequence ID" value="TYK64452.1"/>
    <property type="molecule type" value="Genomic_DNA"/>
</dbReference>
<keyword evidence="3" id="KW-0648">Protein biosynthesis</keyword>
<evidence type="ECO:0000313" key="4">
    <source>
        <dbReference type="Proteomes" id="UP000815846"/>
    </source>
</evidence>
<feature type="domain" description="Transcription elongation factor GreA/GreB C-terminal" evidence="1">
    <location>
        <begin position="50"/>
        <end position="124"/>
    </location>
</feature>
<sequence length="126" mass="13870">MEEQPEITISTVDLAALELQIEKSNLPHDLVAALEDELARATIVKSKDMPTNVVMIGSQVTFKILASQKIFTKTLCFAHDIAKYDDSISIFAPIGSALLGLRTGQCIKWQTQQGLQSVEIIDVKQI</sequence>
<organism evidence="3 4">
    <name type="scientific">Colwellia echini</name>
    <dbReference type="NCBI Taxonomy" id="1982103"/>
    <lineage>
        <taxon>Bacteria</taxon>
        <taxon>Pseudomonadati</taxon>
        <taxon>Pseudomonadota</taxon>
        <taxon>Gammaproteobacteria</taxon>
        <taxon>Alteromonadales</taxon>
        <taxon>Colwelliaceae</taxon>
        <taxon>Colwellia</taxon>
    </lineage>
</organism>
<dbReference type="GO" id="GO:0003746">
    <property type="term" value="F:translation elongation factor activity"/>
    <property type="evidence" value="ECO:0007669"/>
    <property type="project" value="UniProtKB-KW"/>
</dbReference>
<name>A0ABY3MTJ7_9GAMM</name>
<evidence type="ECO:0000259" key="1">
    <source>
        <dbReference type="Pfam" id="PF01272"/>
    </source>
</evidence>
<dbReference type="Pfam" id="PF14760">
    <property type="entry name" value="Rnk_N"/>
    <property type="match status" value="1"/>
</dbReference>
<dbReference type="InterPro" id="IPR036953">
    <property type="entry name" value="GreA/GreB_C_sf"/>
</dbReference>
<dbReference type="PANTHER" id="PTHR30437:SF5">
    <property type="entry name" value="REGULATOR OF NUCLEOSIDE DIPHOSPHATE KINASE"/>
    <property type="match status" value="1"/>
</dbReference>
<dbReference type="PANTHER" id="PTHR30437">
    <property type="entry name" value="TRANSCRIPTION ELONGATION FACTOR GREA"/>
    <property type="match status" value="1"/>
</dbReference>
<evidence type="ECO:0000313" key="3">
    <source>
        <dbReference type="EMBL" id="TYK64452.1"/>
    </source>
</evidence>
<dbReference type="InterPro" id="IPR029462">
    <property type="entry name" value="Rnk_N"/>
</dbReference>
<feature type="domain" description="Regulator of nucleoside diphosphate kinase N-terminal" evidence="2">
    <location>
        <begin position="5"/>
        <end position="44"/>
    </location>
</feature>
<dbReference type="Pfam" id="PF01272">
    <property type="entry name" value="GreA_GreB"/>
    <property type="match status" value="1"/>
</dbReference>